<dbReference type="PANTHER" id="PTHR43707:SF1">
    <property type="entry name" value="HISTIDINE--TRNA LIGASE, MITOCHONDRIAL-RELATED"/>
    <property type="match status" value="1"/>
</dbReference>
<gene>
    <name evidence="8 11" type="primary">hisS</name>
    <name evidence="11" type="ORF">CAV_1051</name>
</gene>
<organism evidence="11 12">
    <name type="scientific">Campylobacter avium LMG 24591</name>
    <dbReference type="NCBI Taxonomy" id="522484"/>
    <lineage>
        <taxon>Bacteria</taxon>
        <taxon>Pseudomonadati</taxon>
        <taxon>Campylobacterota</taxon>
        <taxon>Epsilonproteobacteria</taxon>
        <taxon>Campylobacterales</taxon>
        <taxon>Campylobacteraceae</taxon>
        <taxon>Campylobacter</taxon>
    </lineage>
</organism>
<dbReference type="OrthoDB" id="9800814at2"/>
<evidence type="ECO:0000256" key="9">
    <source>
        <dbReference type="PIRSR" id="PIRSR001549-1"/>
    </source>
</evidence>
<keyword evidence="8" id="KW-0067">ATP-binding</keyword>
<dbReference type="EMBL" id="CP022347">
    <property type="protein sequence ID" value="ASQ30703.1"/>
    <property type="molecule type" value="Genomic_DNA"/>
</dbReference>
<dbReference type="Proteomes" id="UP000201169">
    <property type="component" value="Chromosome"/>
</dbReference>
<evidence type="ECO:0000256" key="8">
    <source>
        <dbReference type="HAMAP-Rule" id="MF_00127"/>
    </source>
</evidence>
<evidence type="ECO:0000256" key="5">
    <source>
        <dbReference type="ARBA" id="ARBA00022917"/>
    </source>
</evidence>
<dbReference type="GO" id="GO:0005524">
    <property type="term" value="F:ATP binding"/>
    <property type="evidence" value="ECO:0007669"/>
    <property type="project" value="UniProtKB-UniRule"/>
</dbReference>
<dbReference type="NCBIfam" id="TIGR00442">
    <property type="entry name" value="hisS"/>
    <property type="match status" value="1"/>
</dbReference>
<protein>
    <recommendedName>
        <fullName evidence="8">Histidine--tRNA ligase</fullName>
        <ecNumber evidence="8">6.1.1.21</ecNumber>
    </recommendedName>
    <alternativeName>
        <fullName evidence="8">Histidyl-tRNA synthetase</fullName>
        <shortName evidence="8">HisRS</shortName>
    </alternativeName>
</protein>
<evidence type="ECO:0000313" key="11">
    <source>
        <dbReference type="EMBL" id="ASQ30703.1"/>
    </source>
</evidence>
<dbReference type="Gene3D" id="3.40.50.800">
    <property type="entry name" value="Anticodon-binding domain"/>
    <property type="match status" value="1"/>
</dbReference>
<dbReference type="InterPro" id="IPR004154">
    <property type="entry name" value="Anticodon-bd"/>
</dbReference>
<dbReference type="RefSeq" id="WP_094325456.1">
    <property type="nucleotide sequence ID" value="NZ_CP022347.1"/>
</dbReference>
<keyword evidence="3 8" id="KW-0436">Ligase</keyword>
<dbReference type="SUPFAM" id="SSF52954">
    <property type="entry name" value="Class II aaRS ABD-related"/>
    <property type="match status" value="1"/>
</dbReference>
<feature type="binding site" evidence="9">
    <location>
        <position position="129"/>
    </location>
    <ligand>
        <name>L-histidine</name>
        <dbReference type="ChEBI" id="CHEBI:57595"/>
    </ligand>
</feature>
<dbReference type="Pfam" id="PF03129">
    <property type="entry name" value="HGTP_anticodon"/>
    <property type="match status" value="1"/>
</dbReference>
<feature type="binding site" evidence="9">
    <location>
        <position position="125"/>
    </location>
    <ligand>
        <name>L-histidine</name>
        <dbReference type="ChEBI" id="CHEBI:57595"/>
    </ligand>
</feature>
<feature type="binding site" evidence="9">
    <location>
        <position position="111"/>
    </location>
    <ligand>
        <name>L-histidine</name>
        <dbReference type="ChEBI" id="CHEBI:57595"/>
    </ligand>
</feature>
<proteinExistence type="inferred from homology"/>
<dbReference type="PROSITE" id="PS50862">
    <property type="entry name" value="AA_TRNA_LIGASE_II"/>
    <property type="match status" value="1"/>
</dbReference>
<dbReference type="InterPro" id="IPR045864">
    <property type="entry name" value="aa-tRNA-synth_II/BPL/LPL"/>
</dbReference>
<dbReference type="InterPro" id="IPR004516">
    <property type="entry name" value="HisRS/HisZ"/>
</dbReference>
<feature type="binding site" evidence="9">
    <location>
        <position position="254"/>
    </location>
    <ligand>
        <name>L-histidine</name>
        <dbReference type="ChEBI" id="CHEBI:57595"/>
    </ligand>
</feature>
<evidence type="ECO:0000313" key="12">
    <source>
        <dbReference type="Proteomes" id="UP000201169"/>
    </source>
</evidence>
<keyword evidence="5 8" id="KW-0648">Protein biosynthesis</keyword>
<comment type="subunit">
    <text evidence="2 8">Homodimer.</text>
</comment>
<name>A0A222MXK7_9BACT</name>
<dbReference type="GO" id="GO:0006427">
    <property type="term" value="P:histidyl-tRNA aminoacylation"/>
    <property type="evidence" value="ECO:0007669"/>
    <property type="project" value="UniProtKB-UniRule"/>
</dbReference>
<dbReference type="GO" id="GO:0004821">
    <property type="term" value="F:histidine-tRNA ligase activity"/>
    <property type="evidence" value="ECO:0007669"/>
    <property type="project" value="UniProtKB-UniRule"/>
</dbReference>
<feature type="binding site" evidence="9">
    <location>
        <begin position="258"/>
        <end position="259"/>
    </location>
    <ligand>
        <name>L-histidine</name>
        <dbReference type="ChEBI" id="CHEBI:57595"/>
    </ligand>
</feature>
<evidence type="ECO:0000256" key="2">
    <source>
        <dbReference type="ARBA" id="ARBA00011738"/>
    </source>
</evidence>
<dbReference type="HAMAP" id="MF_00127">
    <property type="entry name" value="His_tRNA_synth"/>
    <property type="match status" value="1"/>
</dbReference>
<dbReference type="KEGG" id="cavi:CAV_1051"/>
<dbReference type="InterPro" id="IPR041715">
    <property type="entry name" value="HisRS-like_core"/>
</dbReference>
<evidence type="ECO:0000256" key="6">
    <source>
        <dbReference type="ARBA" id="ARBA00023146"/>
    </source>
</evidence>
<dbReference type="CDD" id="cd00773">
    <property type="entry name" value="HisRS-like_core"/>
    <property type="match status" value="1"/>
</dbReference>
<dbReference type="EC" id="6.1.1.21" evidence="8"/>
<dbReference type="Pfam" id="PF13393">
    <property type="entry name" value="tRNA-synt_His"/>
    <property type="match status" value="1"/>
</dbReference>
<reference evidence="11 12" key="1">
    <citation type="submission" date="2017-07" db="EMBL/GenBank/DDBJ databases">
        <title>Analysis of two Campylobacter avium genomes and identification of a novel hippuricase gene.</title>
        <authorList>
            <person name="Miller W.G."/>
            <person name="Chapman M.H."/>
            <person name="Yee E."/>
            <person name="Revez J."/>
            <person name="Bono J.L."/>
            <person name="Rossi M."/>
        </authorList>
    </citation>
    <scope>NUCLEOTIDE SEQUENCE [LARGE SCALE GENOMIC DNA]</scope>
    <source>
        <strain evidence="11 12">LMG 24591</strain>
    </source>
</reference>
<keyword evidence="12" id="KW-1185">Reference proteome</keyword>
<dbReference type="PANTHER" id="PTHR43707">
    <property type="entry name" value="HISTIDYL-TRNA SYNTHETASE"/>
    <property type="match status" value="1"/>
</dbReference>
<evidence type="ECO:0000259" key="10">
    <source>
        <dbReference type="PROSITE" id="PS50862"/>
    </source>
</evidence>
<dbReference type="InterPro" id="IPR015807">
    <property type="entry name" value="His-tRNA-ligase"/>
</dbReference>
<dbReference type="Gene3D" id="3.30.930.10">
    <property type="entry name" value="Bira Bifunctional Protein, Domain 2"/>
    <property type="match status" value="1"/>
</dbReference>
<evidence type="ECO:0000256" key="3">
    <source>
        <dbReference type="ARBA" id="ARBA00022598"/>
    </source>
</evidence>
<dbReference type="InterPro" id="IPR036621">
    <property type="entry name" value="Anticodon-bd_dom_sf"/>
</dbReference>
<comment type="catalytic activity">
    <reaction evidence="7 8">
        <text>tRNA(His) + L-histidine + ATP = L-histidyl-tRNA(His) + AMP + diphosphate + H(+)</text>
        <dbReference type="Rhea" id="RHEA:17313"/>
        <dbReference type="Rhea" id="RHEA-COMP:9665"/>
        <dbReference type="Rhea" id="RHEA-COMP:9689"/>
        <dbReference type="ChEBI" id="CHEBI:15378"/>
        <dbReference type="ChEBI" id="CHEBI:30616"/>
        <dbReference type="ChEBI" id="CHEBI:33019"/>
        <dbReference type="ChEBI" id="CHEBI:57595"/>
        <dbReference type="ChEBI" id="CHEBI:78442"/>
        <dbReference type="ChEBI" id="CHEBI:78527"/>
        <dbReference type="ChEBI" id="CHEBI:456215"/>
        <dbReference type="EC" id="6.1.1.21"/>
    </reaction>
</comment>
<evidence type="ECO:0000256" key="4">
    <source>
        <dbReference type="ARBA" id="ARBA00022741"/>
    </source>
</evidence>
<dbReference type="AlphaFoldDB" id="A0A222MXK7"/>
<comment type="similarity">
    <text evidence="1 8">Belongs to the class-II aminoacyl-tRNA synthetase family.</text>
</comment>
<sequence>MISSVKGTQDLIDKKATLYEKIIKTCEEVAKNYSFSFINLPHMELSALFKRSVGESSDIVGKEMYEFKDKSDREIALRPEGTASAVRAYLNAKFDKNKAAKRWFYHGSMFRYERPQKGRFREFHQFGVESFGEKSVYEDINLIFILDEIFKKLGIKSTLKINSLGCEACMPKFREKLIEFLNAQSGFCEDCLRRKELNPIRVLDCKQETCKNLLIKHPKMRDCLCETCKTDFELLQKVLKDNEVKFEVDDRLVRGLDYYSKTAFEFENDSIGAKAAIAGGGRYDRLLQDLGSKGGYGVGFAIGIERIMDILEQNEAKTDDENLIYFCILNEELLQDSISLVKKLRQNKKVFMNYEAKKLSKHLELADNMNACVFLCMGDDEFKEGKIFYKNLKSKIDKKILINDLENFL</sequence>
<keyword evidence="6 8" id="KW-0030">Aminoacyl-tRNA synthetase</keyword>
<dbReference type="SUPFAM" id="SSF55681">
    <property type="entry name" value="Class II aaRS and biotin synthetases"/>
    <property type="match status" value="1"/>
</dbReference>
<keyword evidence="4 8" id="KW-0547">Nucleotide-binding</keyword>
<dbReference type="GO" id="GO:0005737">
    <property type="term" value="C:cytoplasm"/>
    <property type="evidence" value="ECO:0007669"/>
    <property type="project" value="UniProtKB-SubCell"/>
</dbReference>
<evidence type="ECO:0000256" key="1">
    <source>
        <dbReference type="ARBA" id="ARBA00008226"/>
    </source>
</evidence>
<comment type="subcellular location">
    <subcellularLocation>
        <location evidence="8">Cytoplasm</location>
    </subcellularLocation>
</comment>
<feature type="domain" description="Aminoacyl-transfer RNA synthetases class-II family profile" evidence="10">
    <location>
        <begin position="1"/>
        <end position="311"/>
    </location>
</feature>
<dbReference type="InterPro" id="IPR006195">
    <property type="entry name" value="aa-tRNA-synth_II"/>
</dbReference>
<evidence type="ECO:0000256" key="7">
    <source>
        <dbReference type="ARBA" id="ARBA00047639"/>
    </source>
</evidence>
<keyword evidence="8" id="KW-0963">Cytoplasm</keyword>
<dbReference type="PIRSF" id="PIRSF001549">
    <property type="entry name" value="His-tRNA_synth"/>
    <property type="match status" value="1"/>
</dbReference>
<feature type="binding site" evidence="9">
    <location>
        <begin position="80"/>
        <end position="82"/>
    </location>
    <ligand>
        <name>L-histidine</name>
        <dbReference type="ChEBI" id="CHEBI:57595"/>
    </ligand>
</feature>
<accession>A0A222MXK7</accession>